<sequence>MLFWKSQPARSLDRWPLTLSSIDLELAGPQHSPRSSHRGTITNRDLTSPTKGSFTSPCIQAVETGQNAPKRRPPVIRLWMGEIILLVIAVGLIAAILSVLAKENGRPVEGWRFPLTLNSLTALLSTILRAVMVSVAAEIISQAKWTWFTSQEGRPLRDLQDFDSGSRHISGALWLLPTVALRSPPTLLAVIVIVVSFAIGPFVQQAIQTAGREVASDVRASLPVSHFVKGDDLHYRRLPAESALFNMQDLVPRARGDMINAFAGFNMKASTVEAFCATGNCLFPSSETLGEAVLEGREATHSSAGICSSCIDITSLTKTIRKNDTEWKTTHKTSQEIVLPNGLRIMADAPDVTTREAWLNVSANDCNIAWAQDLLPPEKELEFRWPFAIVTVLTATVGKNKASSKVPSEHVAVSCSLYPCLRTYWATVHNGAFTEKPLNSTPMLPDFGAEIWRNAPALRMTAAPISNAAREFANLTAIQSPCRVNDTIYTSANMSTVANGITIRIVNSPGDIIAETRPRIAPEECVVRFDSTMAGIYSAYFQKELFSGSCTWDSGQGSTIDCGSTWWLSQLWEQKNATVQSISDRFSTFATAATNSFRLGAGRGNGTVNRVFGTATRTVSVTVIVWEWLLMPILLLVIEVSVLVYMVIRSWIRRDEEVVWKSNILPLLYYSGIFSNVDGSEFDKEKAGSPERLMTTTEMERKTKQTHVRLRTDQTGRGPQKMLM</sequence>
<dbReference type="InterPro" id="IPR021514">
    <property type="entry name" value="DUF3176"/>
</dbReference>
<dbReference type="EMBL" id="JAULSW010000002">
    <property type="protein sequence ID" value="KAK3389950.1"/>
    <property type="molecule type" value="Genomic_DNA"/>
</dbReference>
<feature type="compositionally biased region" description="Polar residues" evidence="1">
    <location>
        <begin position="38"/>
        <end position="55"/>
    </location>
</feature>
<keyword evidence="2" id="KW-1133">Transmembrane helix</keyword>
<name>A0AAE0U461_9PEZI</name>
<evidence type="ECO:0000256" key="1">
    <source>
        <dbReference type="SAM" id="MobiDB-lite"/>
    </source>
</evidence>
<protein>
    <submittedName>
        <fullName evidence="3">Uncharacterized protein</fullName>
    </submittedName>
</protein>
<dbReference type="AlphaFoldDB" id="A0AAE0U461"/>
<dbReference type="PANTHER" id="PTHR35394">
    <property type="entry name" value="DUF3176 DOMAIN-CONTAINING PROTEIN"/>
    <property type="match status" value="1"/>
</dbReference>
<evidence type="ECO:0000313" key="3">
    <source>
        <dbReference type="EMBL" id="KAK3389950.1"/>
    </source>
</evidence>
<feature type="transmembrane region" description="Helical" evidence="2">
    <location>
        <begin position="186"/>
        <end position="203"/>
    </location>
</feature>
<feature type="transmembrane region" description="Helical" evidence="2">
    <location>
        <begin position="625"/>
        <end position="648"/>
    </location>
</feature>
<accession>A0AAE0U461</accession>
<keyword evidence="4" id="KW-1185">Reference proteome</keyword>
<dbReference type="Pfam" id="PF11374">
    <property type="entry name" value="DUF3176"/>
    <property type="match status" value="1"/>
</dbReference>
<keyword evidence="2" id="KW-0812">Transmembrane</keyword>
<dbReference type="Proteomes" id="UP001285441">
    <property type="component" value="Unassembled WGS sequence"/>
</dbReference>
<reference evidence="3" key="2">
    <citation type="submission" date="2023-06" db="EMBL/GenBank/DDBJ databases">
        <authorList>
            <consortium name="Lawrence Berkeley National Laboratory"/>
            <person name="Haridas S."/>
            <person name="Hensen N."/>
            <person name="Bonometti L."/>
            <person name="Westerberg I."/>
            <person name="Brannstrom I.O."/>
            <person name="Guillou S."/>
            <person name="Cros-Aarteil S."/>
            <person name="Calhoun S."/>
            <person name="Kuo A."/>
            <person name="Mondo S."/>
            <person name="Pangilinan J."/>
            <person name="Riley R."/>
            <person name="LaButti K."/>
            <person name="Andreopoulos B."/>
            <person name="Lipzen A."/>
            <person name="Chen C."/>
            <person name="Yanf M."/>
            <person name="Daum C."/>
            <person name="Ng V."/>
            <person name="Clum A."/>
            <person name="Steindorff A."/>
            <person name="Ohm R."/>
            <person name="Martin F."/>
            <person name="Silar P."/>
            <person name="Natvig D."/>
            <person name="Lalanne C."/>
            <person name="Gautier V."/>
            <person name="Ament-velasquez S.L."/>
            <person name="Kruys A."/>
            <person name="Hutchinson M.I."/>
            <person name="Powell A.J."/>
            <person name="Barry K."/>
            <person name="Miller A.N."/>
            <person name="Grigoriev I.V."/>
            <person name="Debuchy R."/>
            <person name="Gladieux P."/>
            <person name="Thoren M.H."/>
            <person name="Johannesson H."/>
        </authorList>
    </citation>
    <scope>NUCLEOTIDE SEQUENCE</scope>
    <source>
        <strain evidence="3">CBS 232.78</strain>
    </source>
</reference>
<evidence type="ECO:0000313" key="4">
    <source>
        <dbReference type="Proteomes" id="UP001285441"/>
    </source>
</evidence>
<organism evidence="3 4">
    <name type="scientific">Podospora didyma</name>
    <dbReference type="NCBI Taxonomy" id="330526"/>
    <lineage>
        <taxon>Eukaryota</taxon>
        <taxon>Fungi</taxon>
        <taxon>Dikarya</taxon>
        <taxon>Ascomycota</taxon>
        <taxon>Pezizomycotina</taxon>
        <taxon>Sordariomycetes</taxon>
        <taxon>Sordariomycetidae</taxon>
        <taxon>Sordariales</taxon>
        <taxon>Podosporaceae</taxon>
        <taxon>Podospora</taxon>
    </lineage>
</organism>
<feature type="transmembrane region" description="Helical" evidence="2">
    <location>
        <begin position="120"/>
        <end position="140"/>
    </location>
</feature>
<proteinExistence type="predicted"/>
<keyword evidence="2" id="KW-0472">Membrane</keyword>
<evidence type="ECO:0000256" key="2">
    <source>
        <dbReference type="SAM" id="Phobius"/>
    </source>
</evidence>
<feature type="transmembrane region" description="Helical" evidence="2">
    <location>
        <begin position="78"/>
        <end position="100"/>
    </location>
</feature>
<gene>
    <name evidence="3" type="ORF">B0H63DRAFT_557012</name>
</gene>
<comment type="caution">
    <text evidence="3">The sequence shown here is derived from an EMBL/GenBank/DDBJ whole genome shotgun (WGS) entry which is preliminary data.</text>
</comment>
<feature type="region of interest" description="Disordered" evidence="1">
    <location>
        <begin position="28"/>
        <end position="55"/>
    </location>
</feature>
<reference evidence="3" key="1">
    <citation type="journal article" date="2023" name="Mol. Phylogenet. Evol.">
        <title>Genome-scale phylogeny and comparative genomics of the fungal order Sordariales.</title>
        <authorList>
            <person name="Hensen N."/>
            <person name="Bonometti L."/>
            <person name="Westerberg I."/>
            <person name="Brannstrom I.O."/>
            <person name="Guillou S."/>
            <person name="Cros-Aarteil S."/>
            <person name="Calhoun S."/>
            <person name="Haridas S."/>
            <person name="Kuo A."/>
            <person name="Mondo S."/>
            <person name="Pangilinan J."/>
            <person name="Riley R."/>
            <person name="LaButti K."/>
            <person name="Andreopoulos B."/>
            <person name="Lipzen A."/>
            <person name="Chen C."/>
            <person name="Yan M."/>
            <person name="Daum C."/>
            <person name="Ng V."/>
            <person name="Clum A."/>
            <person name="Steindorff A."/>
            <person name="Ohm R.A."/>
            <person name="Martin F."/>
            <person name="Silar P."/>
            <person name="Natvig D.O."/>
            <person name="Lalanne C."/>
            <person name="Gautier V."/>
            <person name="Ament-Velasquez S.L."/>
            <person name="Kruys A."/>
            <person name="Hutchinson M.I."/>
            <person name="Powell A.J."/>
            <person name="Barry K."/>
            <person name="Miller A.N."/>
            <person name="Grigoriev I.V."/>
            <person name="Debuchy R."/>
            <person name="Gladieux P."/>
            <person name="Hiltunen Thoren M."/>
            <person name="Johannesson H."/>
        </authorList>
    </citation>
    <scope>NUCLEOTIDE SEQUENCE</scope>
    <source>
        <strain evidence="3">CBS 232.78</strain>
    </source>
</reference>
<feature type="region of interest" description="Disordered" evidence="1">
    <location>
        <begin position="700"/>
        <end position="724"/>
    </location>
</feature>
<dbReference type="PANTHER" id="PTHR35394:SF5">
    <property type="entry name" value="DUF3176 DOMAIN-CONTAINING PROTEIN"/>
    <property type="match status" value="1"/>
</dbReference>